<proteinExistence type="predicted"/>
<evidence type="ECO:0000313" key="4">
    <source>
        <dbReference type="Proteomes" id="UP000661918"/>
    </source>
</evidence>
<gene>
    <name evidence="3" type="ORF">GCM10010841_28680</name>
</gene>
<dbReference type="RefSeq" id="WP_229753124.1">
    <property type="nucleotide sequence ID" value="NZ_BMOM01000033.1"/>
</dbReference>
<evidence type="ECO:0000313" key="3">
    <source>
        <dbReference type="EMBL" id="GGM18826.1"/>
    </source>
</evidence>
<dbReference type="EMBL" id="BMOM01000033">
    <property type="protein sequence ID" value="GGM18826.1"/>
    <property type="molecule type" value="Genomic_DNA"/>
</dbReference>
<evidence type="ECO:0000259" key="2">
    <source>
        <dbReference type="Pfam" id="PF01345"/>
    </source>
</evidence>
<dbReference type="InterPro" id="IPR047589">
    <property type="entry name" value="DUF11_rpt"/>
</dbReference>
<organism evidence="3 4">
    <name type="scientific">Deinococcus aerophilus</name>
    <dbReference type="NCBI Taxonomy" id="522488"/>
    <lineage>
        <taxon>Bacteria</taxon>
        <taxon>Thermotogati</taxon>
        <taxon>Deinococcota</taxon>
        <taxon>Deinococci</taxon>
        <taxon>Deinococcales</taxon>
        <taxon>Deinococcaceae</taxon>
        <taxon>Deinococcus</taxon>
    </lineage>
</organism>
<protein>
    <recommendedName>
        <fullName evidence="2">DUF11 domain-containing protein</fullName>
    </recommendedName>
</protein>
<accession>A0ABQ2GYY6</accession>
<dbReference type="Pfam" id="PF01345">
    <property type="entry name" value="DUF11"/>
    <property type="match status" value="2"/>
</dbReference>
<reference evidence="4" key="1">
    <citation type="journal article" date="2019" name="Int. J. Syst. Evol. Microbiol.">
        <title>The Global Catalogue of Microorganisms (GCM) 10K type strain sequencing project: providing services to taxonomists for standard genome sequencing and annotation.</title>
        <authorList>
            <consortium name="The Broad Institute Genomics Platform"/>
            <consortium name="The Broad Institute Genome Sequencing Center for Infectious Disease"/>
            <person name="Wu L."/>
            <person name="Ma J."/>
        </authorList>
    </citation>
    <scope>NUCLEOTIDE SEQUENCE [LARGE SCALE GENOMIC DNA]</scope>
    <source>
        <strain evidence="4">JCM 15443</strain>
    </source>
</reference>
<evidence type="ECO:0000256" key="1">
    <source>
        <dbReference type="SAM" id="SignalP"/>
    </source>
</evidence>
<feature type="signal peptide" evidence="1">
    <location>
        <begin position="1"/>
        <end position="25"/>
    </location>
</feature>
<dbReference type="InterPro" id="IPR001434">
    <property type="entry name" value="OmcB-like_DUF11"/>
</dbReference>
<dbReference type="PANTHER" id="PTHR34819">
    <property type="entry name" value="LARGE CYSTEINE-RICH PERIPLASMIC PROTEIN OMCB"/>
    <property type="match status" value="1"/>
</dbReference>
<keyword evidence="1" id="KW-0732">Signal</keyword>
<dbReference type="InterPro" id="IPR013783">
    <property type="entry name" value="Ig-like_fold"/>
</dbReference>
<comment type="caution">
    <text evidence="3">The sequence shown here is derived from an EMBL/GenBank/DDBJ whole genome shotgun (WGS) entry which is preliminary data.</text>
</comment>
<dbReference type="Proteomes" id="UP000661918">
    <property type="component" value="Unassembled WGS sequence"/>
</dbReference>
<dbReference type="Gene3D" id="2.60.40.10">
    <property type="entry name" value="Immunoglobulins"/>
    <property type="match status" value="1"/>
</dbReference>
<name>A0ABQ2GYY6_9DEIO</name>
<sequence>MKHLHKLLQIMFSVGVLVTTGQASAQQTPAGTVITNQAQAEYLPPSNGEPGRAFSNTVRTTVSAVCAVSVTPDGTVAQPGQSASLMPGDRAVFAYRMVNAGNSAFAFPVAGRTEPGSVSGARLQVVRDTNGNGQPDANEPVVGAVTLDADAHADLLLVVDGAASGDTYVTLVAACDGGQSDDNNVSVVQTSPPAQLAVGKSFAPALVRPGAETTVTVDAQNVGQGPSREVLVSDPLAEQIAQGMSFVPGSARTDRGTLEYTADGMNWSAQEPQPVSGVRVRLPGLTPGEAVRLTFRLLAGASAENRTILNVASATTRDQTVRGSAGVEVRYRPAVAIGPVGVPEAPEGTPADSQIRAFAALGQPVCFDHTALNTGDVRDDFLLTFAFTQGAATVILYGADGQLLAQPLSLDPGQSAAVRVCYAATQTGPLDALLTLGGTRGESNTTRDGIQGVEAGLPEVRKAYQASALEDGRNVFLPQGATVSAGDTVAYTLTVRNPYTRPLTGVVVRDPLPAHVDFVSATEGGRVTGEPGTQTVGWTLGTLAPGEARTLDIVTRVASRAVDGEALRNTFTLTTAELTEPVPSNEVTTPVWTARLVVDKTVSAGEVAPGDRLTYTLKITNRSATTAIVDARVTDTPARGLAYLPGTSALNGAALADPQITDGVLVWTLAELPAGATITLTYQTRVTPEASGDLVNTVTVSGTGAGGLARAVASNRAVATTKLKLLTFAPRSDIVGVVYVDRNRDGRYDEGLDTPLPRARVLLAGGRQVLTDSQGRYSFPEVPSGMQALRLDPNTTPYPPLRTPRDGGLSGTQTVFVNGLTSVDFPLAPLGGEVLALRRTTLTVSQGDTTVTLDKAVYGVEGGYLVTLRITTPRPLTGVDLGDPLPAGATLKEGRKNVPDSLPAGETTFTYRFDWEGEPRAATTDPALSWRD</sequence>
<dbReference type="SUPFAM" id="SSF117074">
    <property type="entry name" value="Hypothetical protein PA1324"/>
    <property type="match status" value="1"/>
</dbReference>
<dbReference type="Gene3D" id="2.60.40.1170">
    <property type="entry name" value="Mu homology domain, subdomain B"/>
    <property type="match status" value="1"/>
</dbReference>
<feature type="domain" description="DUF11" evidence="2">
    <location>
        <begin position="596"/>
        <end position="703"/>
    </location>
</feature>
<dbReference type="NCBIfam" id="TIGR01451">
    <property type="entry name" value="B_ant_repeat"/>
    <property type="match status" value="2"/>
</dbReference>
<feature type="chain" id="PRO_5046102135" description="DUF11 domain-containing protein" evidence="1">
    <location>
        <begin position="26"/>
        <end position="932"/>
    </location>
</feature>
<dbReference type="PANTHER" id="PTHR34819:SF3">
    <property type="entry name" value="CELL SURFACE PROTEIN"/>
    <property type="match status" value="1"/>
</dbReference>
<dbReference type="InterPro" id="IPR051172">
    <property type="entry name" value="Chlamydia_OmcB"/>
</dbReference>
<feature type="domain" description="DUF11" evidence="2">
    <location>
        <begin position="481"/>
        <end position="588"/>
    </location>
</feature>
<keyword evidence="4" id="KW-1185">Reference proteome</keyword>
<dbReference type="Gene3D" id="2.60.40.740">
    <property type="match status" value="1"/>
</dbReference>